<dbReference type="Proteomes" id="UP000294325">
    <property type="component" value="Chromosome"/>
</dbReference>
<keyword evidence="6" id="KW-0915">Sodium</keyword>
<dbReference type="GO" id="GO:0015297">
    <property type="term" value="F:antiporter activity"/>
    <property type="evidence" value="ECO:0007669"/>
    <property type="project" value="UniProtKB-KW"/>
</dbReference>
<dbReference type="GO" id="GO:0006814">
    <property type="term" value="P:sodium ion transport"/>
    <property type="evidence" value="ECO:0007669"/>
    <property type="project" value="UniProtKB-KW"/>
</dbReference>
<keyword evidence="5 10" id="KW-1133">Transmembrane helix</keyword>
<evidence type="ECO:0000256" key="4">
    <source>
        <dbReference type="ARBA" id="ARBA00022692"/>
    </source>
</evidence>
<gene>
    <name evidence="12" type="ORF">E3U44_10660</name>
</gene>
<organism evidence="12 13">
    <name type="scientific">Nitrosococcus wardiae</name>
    <dbReference type="NCBI Taxonomy" id="1814290"/>
    <lineage>
        <taxon>Bacteria</taxon>
        <taxon>Pseudomonadati</taxon>
        <taxon>Pseudomonadota</taxon>
        <taxon>Gammaproteobacteria</taxon>
        <taxon>Chromatiales</taxon>
        <taxon>Chromatiaceae</taxon>
        <taxon>Nitrosococcus</taxon>
    </lineage>
</organism>
<keyword evidence="9" id="KW-0739">Sodium transport</keyword>
<keyword evidence="4 10" id="KW-0812">Transmembrane</keyword>
<feature type="transmembrane region" description="Helical" evidence="10">
    <location>
        <begin position="311"/>
        <end position="334"/>
    </location>
</feature>
<evidence type="ECO:0000256" key="6">
    <source>
        <dbReference type="ARBA" id="ARBA00023053"/>
    </source>
</evidence>
<evidence type="ECO:0000313" key="13">
    <source>
        <dbReference type="Proteomes" id="UP000294325"/>
    </source>
</evidence>
<dbReference type="InterPro" id="IPR038770">
    <property type="entry name" value="Na+/solute_symporter_sf"/>
</dbReference>
<evidence type="ECO:0000313" key="12">
    <source>
        <dbReference type="EMBL" id="QBQ54926.1"/>
    </source>
</evidence>
<dbReference type="GO" id="GO:1902600">
    <property type="term" value="P:proton transmembrane transport"/>
    <property type="evidence" value="ECO:0007669"/>
    <property type="project" value="InterPro"/>
</dbReference>
<name>A0A4P7C261_9GAMM</name>
<dbReference type="Pfam" id="PF00999">
    <property type="entry name" value="Na_H_Exchanger"/>
    <property type="match status" value="1"/>
</dbReference>
<keyword evidence="13" id="KW-1185">Reference proteome</keyword>
<feature type="transmembrane region" description="Helical" evidence="10">
    <location>
        <begin position="87"/>
        <end position="108"/>
    </location>
</feature>
<feature type="transmembrane region" description="Helical" evidence="10">
    <location>
        <begin position="218"/>
        <end position="239"/>
    </location>
</feature>
<evidence type="ECO:0000256" key="10">
    <source>
        <dbReference type="SAM" id="Phobius"/>
    </source>
</evidence>
<feature type="transmembrane region" description="Helical" evidence="10">
    <location>
        <begin position="57"/>
        <end position="75"/>
    </location>
</feature>
<feature type="transmembrane region" description="Helical" evidence="10">
    <location>
        <begin position="284"/>
        <end position="305"/>
    </location>
</feature>
<dbReference type="AlphaFoldDB" id="A0A4P7C261"/>
<reference evidence="12 13" key="1">
    <citation type="submission" date="2019-03" db="EMBL/GenBank/DDBJ databases">
        <title>The genome sequence of Nitrosococcus wardiae strain D1FHST reveals the archetypal metabolic capacity of ammonia-oxidizing Gammaproteobacteria.</title>
        <authorList>
            <person name="Wang L."/>
            <person name="Lim C.K."/>
            <person name="Hanson T.E."/>
            <person name="Dang H."/>
            <person name="Klotz M.G."/>
        </authorList>
    </citation>
    <scope>NUCLEOTIDE SEQUENCE [LARGE SCALE GENOMIC DNA]</scope>
    <source>
        <strain evidence="12 13">D1FHS</strain>
    </source>
</reference>
<keyword evidence="2" id="KW-0813">Transport</keyword>
<evidence type="ECO:0000256" key="9">
    <source>
        <dbReference type="ARBA" id="ARBA00023201"/>
    </source>
</evidence>
<sequence length="407" mass="44171">MEAEAHTFFLHLMLILLSARFLAELAVYFKIPAVVGELLAGILLGPSLLGWLEPTPLIVSLAEMGIVLLLFRVGLETDMTRLMRTGGRSIIVATAGLILPFMLGFSLSYEIFHFPLLTSLFIGSTLTATSIGITVRVLADLQRHQSPESQIVLGAAVLDDVMGVVLLALLYQFSIGGGISLVNTGRILLFVGAFLILAPVLARLIFGVIRRLDKVSQIPGLIPTAMVALVLFFAWIAHLLGVPEILGGFAAGLALSRRFYFPLGMALPTDPQFADHIEKTMQPIIHLFTPLFFVAVGLSLDLQAVDWTSSFIWIFSLSLFIAAVIGKMAGAFLIPESWPARIAIGIAIIPRGEVGLIFAKLGHESGIFNHQLYASLVIVIALTTLLGPFAMQNFYARLDGRLPLRED</sequence>
<keyword evidence="3" id="KW-0050">Antiport</keyword>
<evidence type="ECO:0000256" key="3">
    <source>
        <dbReference type="ARBA" id="ARBA00022449"/>
    </source>
</evidence>
<dbReference type="Gene3D" id="1.20.1530.20">
    <property type="match status" value="1"/>
</dbReference>
<dbReference type="OrthoDB" id="9781411at2"/>
<protein>
    <submittedName>
        <fullName evidence="12">Cation:proton antiporter</fullName>
    </submittedName>
</protein>
<evidence type="ECO:0000256" key="2">
    <source>
        <dbReference type="ARBA" id="ARBA00022448"/>
    </source>
</evidence>
<dbReference type="InterPro" id="IPR006153">
    <property type="entry name" value="Cation/H_exchanger_TM"/>
</dbReference>
<evidence type="ECO:0000256" key="5">
    <source>
        <dbReference type="ARBA" id="ARBA00022989"/>
    </source>
</evidence>
<keyword evidence="8 10" id="KW-0472">Membrane</keyword>
<dbReference type="PANTHER" id="PTHR43562">
    <property type="entry name" value="NAPA-TYPE SODIUM/HYDROGEN ANTIPORTER"/>
    <property type="match status" value="1"/>
</dbReference>
<feature type="transmembrane region" description="Helical" evidence="10">
    <location>
        <begin position="187"/>
        <end position="206"/>
    </location>
</feature>
<feature type="domain" description="Cation/H+ exchanger transmembrane" evidence="11">
    <location>
        <begin position="25"/>
        <end position="390"/>
    </location>
</feature>
<feature type="transmembrane region" description="Helical" evidence="10">
    <location>
        <begin position="114"/>
        <end position="139"/>
    </location>
</feature>
<evidence type="ECO:0000256" key="8">
    <source>
        <dbReference type="ARBA" id="ARBA00023136"/>
    </source>
</evidence>
<evidence type="ECO:0000256" key="7">
    <source>
        <dbReference type="ARBA" id="ARBA00023065"/>
    </source>
</evidence>
<comment type="subcellular location">
    <subcellularLocation>
        <location evidence="1">Membrane</location>
        <topology evidence="1">Multi-pass membrane protein</topology>
    </subcellularLocation>
</comment>
<evidence type="ECO:0000259" key="11">
    <source>
        <dbReference type="Pfam" id="PF00999"/>
    </source>
</evidence>
<dbReference type="EMBL" id="CP038033">
    <property type="protein sequence ID" value="QBQ54926.1"/>
    <property type="molecule type" value="Genomic_DNA"/>
</dbReference>
<proteinExistence type="predicted"/>
<feature type="transmembrane region" description="Helical" evidence="10">
    <location>
        <begin position="371"/>
        <end position="391"/>
    </location>
</feature>
<dbReference type="RefSeq" id="WP_134358144.1">
    <property type="nucleotide sequence ID" value="NZ_CP038033.1"/>
</dbReference>
<dbReference type="PANTHER" id="PTHR43562:SF3">
    <property type="entry name" value="SODIUM ION_PROTON EXCHANGER (EUROFUNG)"/>
    <property type="match status" value="1"/>
</dbReference>
<keyword evidence="7" id="KW-0406">Ion transport</keyword>
<evidence type="ECO:0000256" key="1">
    <source>
        <dbReference type="ARBA" id="ARBA00004141"/>
    </source>
</evidence>
<feature type="transmembrane region" description="Helical" evidence="10">
    <location>
        <begin position="151"/>
        <end position="175"/>
    </location>
</feature>
<dbReference type="KEGG" id="nwr:E3U44_10660"/>
<feature type="transmembrane region" description="Helical" evidence="10">
    <location>
        <begin position="6"/>
        <end position="27"/>
    </location>
</feature>
<accession>A0A4P7C261</accession>
<dbReference type="GO" id="GO:0016020">
    <property type="term" value="C:membrane"/>
    <property type="evidence" value="ECO:0007669"/>
    <property type="project" value="UniProtKB-SubCell"/>
</dbReference>